<dbReference type="AlphaFoldDB" id="A0A4R9M0T4"/>
<reference evidence="2" key="1">
    <citation type="journal article" date="2019" name="PLoS Negl. Trop. Dis.">
        <title>Revisiting the worldwide diversity of Leptospira species in the environment.</title>
        <authorList>
            <person name="Vincent A.T."/>
            <person name="Schiettekatte O."/>
            <person name="Bourhy P."/>
            <person name="Veyrier F.J."/>
            <person name="Picardeau M."/>
        </authorList>
    </citation>
    <scope>NUCLEOTIDE SEQUENCE [LARGE SCALE GENOMIC DNA]</scope>
    <source>
        <strain evidence="2">201300427</strain>
    </source>
</reference>
<accession>A0A4R9M0T4</accession>
<proteinExistence type="predicted"/>
<organism evidence="2 3">
    <name type="scientific">Leptospira idonii</name>
    <dbReference type="NCBI Taxonomy" id="1193500"/>
    <lineage>
        <taxon>Bacteria</taxon>
        <taxon>Pseudomonadati</taxon>
        <taxon>Spirochaetota</taxon>
        <taxon>Spirochaetia</taxon>
        <taxon>Leptospirales</taxon>
        <taxon>Leptospiraceae</taxon>
        <taxon>Leptospira</taxon>
    </lineage>
</organism>
<dbReference type="EMBL" id="RQHW01000013">
    <property type="protein sequence ID" value="TGN20290.1"/>
    <property type="molecule type" value="Genomic_DNA"/>
</dbReference>
<keyword evidence="1" id="KW-0175">Coiled coil</keyword>
<dbReference type="Proteomes" id="UP000298058">
    <property type="component" value="Unassembled WGS sequence"/>
</dbReference>
<evidence type="ECO:0000313" key="3">
    <source>
        <dbReference type="Proteomes" id="UP000298058"/>
    </source>
</evidence>
<dbReference type="RefSeq" id="WP_135759155.1">
    <property type="nucleotide sequence ID" value="NZ_RQHW01000013.1"/>
</dbReference>
<feature type="coiled-coil region" evidence="1">
    <location>
        <begin position="21"/>
        <end position="70"/>
    </location>
</feature>
<keyword evidence="3" id="KW-1185">Reference proteome</keyword>
<sequence length="85" mass="10008">MKEDLERLKELSHQIKSGELYEDLISKLSEYQNRKSNKKDKSIESIQKKIESKEAEIQKLFGEIIHLQNQLSSLLDQELKNPPKK</sequence>
<protein>
    <submittedName>
        <fullName evidence="2">Uncharacterized protein</fullName>
    </submittedName>
</protein>
<evidence type="ECO:0000313" key="2">
    <source>
        <dbReference type="EMBL" id="TGN20290.1"/>
    </source>
</evidence>
<comment type="caution">
    <text evidence="2">The sequence shown here is derived from an EMBL/GenBank/DDBJ whole genome shotgun (WGS) entry which is preliminary data.</text>
</comment>
<gene>
    <name evidence="2" type="ORF">EHS15_03475</name>
</gene>
<evidence type="ECO:0000256" key="1">
    <source>
        <dbReference type="SAM" id="Coils"/>
    </source>
</evidence>
<name>A0A4R9M0T4_9LEPT</name>
<dbReference type="OrthoDB" id="342811at2"/>